<name>A0A8H5I112_9AGAR</name>
<feature type="compositionally biased region" description="Basic residues" evidence="1">
    <location>
        <begin position="191"/>
        <end position="201"/>
    </location>
</feature>
<feature type="region of interest" description="Disordered" evidence="1">
    <location>
        <begin position="302"/>
        <end position="338"/>
    </location>
</feature>
<keyword evidence="3" id="KW-1185">Reference proteome</keyword>
<sequence length="652" mass="71434">MSPGEYSLVASESLSSDSSRLMEDESMILESGGDVPTLKDLPPLPSDEMPLDTESSTHSTFPCQSSSMDPDVASNAVGSEITNINISPKMDVLSSAMAGLTIKTYADATNIATLYPELAPKVLTMPLIKTLVSSLPSSTVSESSDIGASLPRIADKDALNIMMSLPEPCLSYSDERPNWALALDPEDLVKPKSRKRTKLARKSSSVRDMQRNRAWNSPSSSPSFVTAGSNHRAPSMNSSLSRSQESDEYTSKYDYGLRFHYKDDSPPAAPYMDPLVSPGRSVDPDSHLNNWRSISLKKPLPPRPILSYRSQHHARPSSSEEANHHTKPTTYALLPSTQPSTSVWATTSETSVDAQARTDLVPAVSQSSFLRSESNYDNYQGLEWHDSGGMISPDHISRVNQRDDHGSGSYHPEDDSDWMGSLPTFIYGSSGRGNHSAPGNQNRRKVLQSGDIPSLAPEEIFKRRRINVDENGSMDGSDGYRCDSDEWKGSSLPASAYGTPLKRSKWKRKEGRGSIDCSGDTTNAYCRLQHDHGRVDHHYWREDVRDVSPAEVPSTLGDGRGRHGGRRGIVAGLTTSVSDPARRFSDELRLEKSQSEPDLIDFTSELCIEPAPSTTTAHENPESAPDPLWAVDWLDQEIIAANPDLSNGLLLK</sequence>
<dbReference type="Proteomes" id="UP000518752">
    <property type="component" value="Unassembled WGS sequence"/>
</dbReference>
<feature type="compositionally biased region" description="Polar residues" evidence="1">
    <location>
        <begin position="202"/>
        <end position="229"/>
    </location>
</feature>
<dbReference type="OrthoDB" id="2894483at2759"/>
<comment type="caution">
    <text evidence="2">The sequence shown here is derived from an EMBL/GenBank/DDBJ whole genome shotgun (WGS) entry which is preliminary data.</text>
</comment>
<dbReference type="AlphaFoldDB" id="A0A8H5I112"/>
<protein>
    <submittedName>
        <fullName evidence="2">Uncharacterized protein</fullName>
    </submittedName>
</protein>
<proteinExistence type="predicted"/>
<feature type="region of interest" description="Disordered" evidence="1">
    <location>
        <begin position="1"/>
        <end position="70"/>
    </location>
</feature>
<gene>
    <name evidence="2" type="ORF">D9757_001298</name>
</gene>
<organism evidence="2 3">
    <name type="scientific">Collybiopsis confluens</name>
    <dbReference type="NCBI Taxonomy" id="2823264"/>
    <lineage>
        <taxon>Eukaryota</taxon>
        <taxon>Fungi</taxon>
        <taxon>Dikarya</taxon>
        <taxon>Basidiomycota</taxon>
        <taxon>Agaricomycotina</taxon>
        <taxon>Agaricomycetes</taxon>
        <taxon>Agaricomycetidae</taxon>
        <taxon>Agaricales</taxon>
        <taxon>Marasmiineae</taxon>
        <taxon>Omphalotaceae</taxon>
        <taxon>Collybiopsis</taxon>
    </lineage>
</organism>
<reference evidence="2 3" key="1">
    <citation type="journal article" date="2020" name="ISME J.">
        <title>Uncovering the hidden diversity of litter-decomposition mechanisms in mushroom-forming fungi.</title>
        <authorList>
            <person name="Floudas D."/>
            <person name="Bentzer J."/>
            <person name="Ahren D."/>
            <person name="Johansson T."/>
            <person name="Persson P."/>
            <person name="Tunlid A."/>
        </authorList>
    </citation>
    <scope>NUCLEOTIDE SEQUENCE [LARGE SCALE GENOMIC DNA]</scope>
    <source>
        <strain evidence="2 3">CBS 406.79</strain>
    </source>
</reference>
<feature type="region of interest" description="Disordered" evidence="1">
    <location>
        <begin position="390"/>
        <end position="449"/>
    </location>
</feature>
<feature type="compositionally biased region" description="Polar residues" evidence="1">
    <location>
        <begin position="53"/>
        <end position="68"/>
    </location>
</feature>
<dbReference type="EMBL" id="JAACJN010000003">
    <property type="protein sequence ID" value="KAF5393177.1"/>
    <property type="molecule type" value="Genomic_DNA"/>
</dbReference>
<evidence type="ECO:0000256" key="1">
    <source>
        <dbReference type="SAM" id="MobiDB-lite"/>
    </source>
</evidence>
<evidence type="ECO:0000313" key="2">
    <source>
        <dbReference type="EMBL" id="KAF5393177.1"/>
    </source>
</evidence>
<accession>A0A8H5I112</accession>
<feature type="compositionally biased region" description="Basic and acidic residues" evidence="1">
    <location>
        <begin position="395"/>
        <end position="406"/>
    </location>
</feature>
<feature type="region of interest" description="Disordered" evidence="1">
    <location>
        <begin position="191"/>
        <end position="247"/>
    </location>
</feature>
<evidence type="ECO:0000313" key="3">
    <source>
        <dbReference type="Proteomes" id="UP000518752"/>
    </source>
</evidence>